<accession>A0ABS4ECE6</accession>
<dbReference type="Pfam" id="PF01546">
    <property type="entry name" value="Peptidase_M20"/>
    <property type="match status" value="1"/>
</dbReference>
<comment type="caution">
    <text evidence="2">The sequence shown here is derived from an EMBL/GenBank/DDBJ whole genome shotgun (WGS) entry which is preliminary data.</text>
</comment>
<gene>
    <name evidence="2" type="ORF">J2Z43_002013</name>
</gene>
<proteinExistence type="predicted"/>
<dbReference type="InterPro" id="IPR002933">
    <property type="entry name" value="Peptidase_M20"/>
</dbReference>
<dbReference type="InterPro" id="IPR017439">
    <property type="entry name" value="Amidohydrolase"/>
</dbReference>
<reference evidence="2 3" key="1">
    <citation type="submission" date="2021-03" db="EMBL/GenBank/DDBJ databases">
        <title>Genomic Encyclopedia of Type Strains, Phase IV (KMG-IV): sequencing the most valuable type-strain genomes for metagenomic binning, comparative biology and taxonomic classification.</title>
        <authorList>
            <person name="Goeker M."/>
        </authorList>
    </citation>
    <scope>NUCLEOTIDE SEQUENCE [LARGE SCALE GENOMIC DNA]</scope>
    <source>
        <strain evidence="2 3">DSM 1289</strain>
    </source>
</reference>
<dbReference type="EMBL" id="JAGGJX010000004">
    <property type="protein sequence ID" value="MBP1855615.1"/>
    <property type="molecule type" value="Genomic_DNA"/>
</dbReference>
<dbReference type="NCBIfam" id="TIGR01891">
    <property type="entry name" value="amidohydrolases"/>
    <property type="match status" value="1"/>
</dbReference>
<sequence length="463" mass="50747">MSNLDPNKQMTVDYIDSIEKELRDISDQIWSNPELQYKEYFASNLHKEYLKSKGFRIEEVDGMDTAFIAFFGSGEPVMGILGEYDSLAGLSQKVSTVKEPVTEGAPGHGCGHNLLGTGAIGAAVAVKKMIEDGKVGGTVKYFGTPAEEDLSGKIYMIDKGCFDGIDCAFSWHPFDINTPIRIPTLANYSIKFRFRGISAHAAQAPQNGRSALDAVELMNVGCNYLREHIFDSCRLHYSITDGGGAPNIVPAFAEVWYYVRGVKMEHVQSVFERVVDVAKGAALMTSTQMEYEIISGVYDYIPNNALTDVLSENMKAIGTQKYNDKDIQFAKALTKEISKSDRSMVANVLSGNLNIIDKYLHTGVTDDTVVQNNCIPLSLDIGDISYLVPTAQCSCSVWPIGVSAHTWQSCSSAGSDMGFKAMLLASKSIACTVVDVMNDKELVKKAKEELVETKGDFIYKPIL</sequence>
<dbReference type="Gene3D" id="3.30.70.360">
    <property type="match status" value="1"/>
</dbReference>
<evidence type="ECO:0000313" key="3">
    <source>
        <dbReference type="Proteomes" id="UP000767291"/>
    </source>
</evidence>
<evidence type="ECO:0000313" key="2">
    <source>
        <dbReference type="EMBL" id="MBP1855615.1"/>
    </source>
</evidence>
<dbReference type="Proteomes" id="UP000767291">
    <property type="component" value="Unassembled WGS sequence"/>
</dbReference>
<dbReference type="Pfam" id="PF07687">
    <property type="entry name" value="M20_dimer"/>
    <property type="match status" value="1"/>
</dbReference>
<dbReference type="SUPFAM" id="SSF53187">
    <property type="entry name" value="Zn-dependent exopeptidases"/>
    <property type="match status" value="1"/>
</dbReference>
<dbReference type="CDD" id="cd05673">
    <property type="entry name" value="M20_Acy1L2_AbgB"/>
    <property type="match status" value="1"/>
</dbReference>
<dbReference type="PIRSF" id="PIRSF037227">
    <property type="entry name" value="Aminobenzoyl-glu_utiliz_pB"/>
    <property type="match status" value="1"/>
</dbReference>
<evidence type="ECO:0000259" key="1">
    <source>
        <dbReference type="Pfam" id="PF07687"/>
    </source>
</evidence>
<dbReference type="RefSeq" id="WP_209457038.1">
    <property type="nucleotide sequence ID" value="NZ_BAAACS010000004.1"/>
</dbReference>
<dbReference type="Gene3D" id="3.40.630.10">
    <property type="entry name" value="Zn peptidases"/>
    <property type="match status" value="2"/>
</dbReference>
<dbReference type="InterPro" id="IPR052030">
    <property type="entry name" value="Peptidase_M20/M20A_hydrolases"/>
</dbReference>
<protein>
    <submittedName>
        <fullName evidence="2">Aminobenzoyl-glutamate utilization protein B</fullName>
    </submittedName>
</protein>
<dbReference type="SUPFAM" id="SSF55031">
    <property type="entry name" value="Bacterial exopeptidase dimerisation domain"/>
    <property type="match status" value="1"/>
</dbReference>
<dbReference type="InterPro" id="IPR017145">
    <property type="entry name" value="Aminobenzoyl-glu_utiliz_pB"/>
</dbReference>
<organism evidence="2 3">
    <name type="scientific">Metaclostridioides mangenotii</name>
    <dbReference type="NCBI Taxonomy" id="1540"/>
    <lineage>
        <taxon>Bacteria</taxon>
        <taxon>Bacillati</taxon>
        <taxon>Bacillota</taxon>
        <taxon>Clostridia</taxon>
        <taxon>Peptostreptococcales</taxon>
        <taxon>Peptostreptococcaceae</taxon>
        <taxon>Metaclostridioides</taxon>
    </lineage>
</organism>
<dbReference type="PANTHER" id="PTHR30575:SF0">
    <property type="entry name" value="XAA-ARG DIPEPTIDASE"/>
    <property type="match status" value="1"/>
</dbReference>
<name>A0ABS4ECE6_9FIRM</name>
<keyword evidence="3" id="KW-1185">Reference proteome</keyword>
<dbReference type="InterPro" id="IPR011650">
    <property type="entry name" value="Peptidase_M20_dimer"/>
</dbReference>
<feature type="domain" description="Peptidase M20 dimerisation" evidence="1">
    <location>
        <begin position="190"/>
        <end position="279"/>
    </location>
</feature>
<dbReference type="InterPro" id="IPR036264">
    <property type="entry name" value="Bact_exopeptidase_dim_dom"/>
</dbReference>
<dbReference type="PANTHER" id="PTHR30575">
    <property type="entry name" value="PEPTIDASE M20"/>
    <property type="match status" value="1"/>
</dbReference>